<gene>
    <name evidence="1" type="ORF">M407DRAFT_242376</name>
</gene>
<reference evidence="2" key="2">
    <citation type="submission" date="2015-01" db="EMBL/GenBank/DDBJ databases">
        <title>Evolutionary Origins and Diversification of the Mycorrhizal Mutualists.</title>
        <authorList>
            <consortium name="DOE Joint Genome Institute"/>
            <consortium name="Mycorrhizal Genomics Consortium"/>
            <person name="Kohler A."/>
            <person name="Kuo A."/>
            <person name="Nagy L.G."/>
            <person name="Floudas D."/>
            <person name="Copeland A."/>
            <person name="Barry K.W."/>
            <person name="Cichocki N."/>
            <person name="Veneault-Fourrey C."/>
            <person name="LaButti K."/>
            <person name="Lindquist E.A."/>
            <person name="Lipzen A."/>
            <person name="Lundell T."/>
            <person name="Morin E."/>
            <person name="Murat C."/>
            <person name="Riley R."/>
            <person name="Ohm R."/>
            <person name="Sun H."/>
            <person name="Tunlid A."/>
            <person name="Henrissat B."/>
            <person name="Grigoriev I.V."/>
            <person name="Hibbett D.S."/>
            <person name="Martin F."/>
        </authorList>
    </citation>
    <scope>NUCLEOTIDE SEQUENCE [LARGE SCALE GENOMIC DNA]</scope>
    <source>
        <strain evidence="2">MUT 4182</strain>
    </source>
</reference>
<evidence type="ECO:0000313" key="1">
    <source>
        <dbReference type="EMBL" id="KIO30030.1"/>
    </source>
</evidence>
<reference evidence="1 2" key="1">
    <citation type="submission" date="2014-04" db="EMBL/GenBank/DDBJ databases">
        <authorList>
            <consortium name="DOE Joint Genome Institute"/>
            <person name="Kuo A."/>
            <person name="Girlanda M."/>
            <person name="Perotto S."/>
            <person name="Kohler A."/>
            <person name="Nagy L.G."/>
            <person name="Floudas D."/>
            <person name="Copeland A."/>
            <person name="Barry K.W."/>
            <person name="Cichocki N."/>
            <person name="Veneault-Fourrey C."/>
            <person name="LaButti K."/>
            <person name="Lindquist E.A."/>
            <person name="Lipzen A."/>
            <person name="Lundell T."/>
            <person name="Morin E."/>
            <person name="Murat C."/>
            <person name="Sun H."/>
            <person name="Tunlid A."/>
            <person name="Henrissat B."/>
            <person name="Grigoriev I.V."/>
            <person name="Hibbett D.S."/>
            <person name="Martin F."/>
            <person name="Nordberg H.P."/>
            <person name="Cantor M.N."/>
            <person name="Hua S.X."/>
        </authorList>
    </citation>
    <scope>NUCLEOTIDE SEQUENCE [LARGE SCALE GENOMIC DNA]</scope>
    <source>
        <strain evidence="1 2">MUT 4182</strain>
    </source>
</reference>
<organism evidence="1 2">
    <name type="scientific">Tulasnella calospora MUT 4182</name>
    <dbReference type="NCBI Taxonomy" id="1051891"/>
    <lineage>
        <taxon>Eukaryota</taxon>
        <taxon>Fungi</taxon>
        <taxon>Dikarya</taxon>
        <taxon>Basidiomycota</taxon>
        <taxon>Agaricomycotina</taxon>
        <taxon>Agaricomycetes</taxon>
        <taxon>Cantharellales</taxon>
        <taxon>Tulasnellaceae</taxon>
        <taxon>Tulasnella</taxon>
    </lineage>
</organism>
<name>A0A0C3QF94_9AGAM</name>
<proteinExistence type="predicted"/>
<accession>A0A0C3QF94</accession>
<dbReference type="Proteomes" id="UP000054248">
    <property type="component" value="Unassembled WGS sequence"/>
</dbReference>
<dbReference type="AlphaFoldDB" id="A0A0C3QF94"/>
<protein>
    <submittedName>
        <fullName evidence="1">Uncharacterized protein</fullName>
    </submittedName>
</protein>
<keyword evidence="2" id="KW-1185">Reference proteome</keyword>
<dbReference type="HOGENOM" id="CLU_3052102_0_0_1"/>
<dbReference type="EMBL" id="KN822976">
    <property type="protein sequence ID" value="KIO30030.1"/>
    <property type="molecule type" value="Genomic_DNA"/>
</dbReference>
<sequence length="54" mass="6001">MQSLESFDGPAGHKGCWCFRGVTANAAHQRSRPTRFELTGPRLCRLGSKTPRQV</sequence>
<evidence type="ECO:0000313" key="2">
    <source>
        <dbReference type="Proteomes" id="UP000054248"/>
    </source>
</evidence>